<reference evidence="1" key="2">
    <citation type="submission" date="2014-03" db="EMBL/GenBank/DDBJ databases">
        <authorList>
            <person name="Genoscope - CEA"/>
        </authorList>
    </citation>
    <scope>NUCLEOTIDE SEQUENCE</scope>
</reference>
<name>A0A060Y277_ONCMY</name>
<dbReference type="GO" id="GO:0005198">
    <property type="term" value="F:structural molecule activity"/>
    <property type="evidence" value="ECO:0007669"/>
    <property type="project" value="InterPro"/>
</dbReference>
<sequence length="213" mass="23512">MVLIVKTINWKFSTTVLHSKLVSIFKYYFTKVNSHFLKHRTVVLRRQAARGLGISIKGGAEHKVPVVISKIFKDQAVDMTGTSLGGQDTVVAPLMRPVSLKNILNLCDLMAIGETECTIETETVTRECQSWSTELCGLHYHCIITVFNCGIAASSLHYHCINGVVTVFAAAPSSPSSPSANEPKYEKRWLDAVSLPLLMARVSKYKAGTDKLR</sequence>
<dbReference type="PANTHER" id="PTHR10554">
    <property type="entry name" value="SYNTROPHIN"/>
    <property type="match status" value="1"/>
</dbReference>
<reference evidence="1" key="1">
    <citation type="journal article" date="2014" name="Nat. Commun.">
        <title>The rainbow trout genome provides novel insights into evolution after whole-genome duplication in vertebrates.</title>
        <authorList>
            <person name="Berthelot C."/>
            <person name="Brunet F."/>
            <person name="Chalopin D."/>
            <person name="Juanchich A."/>
            <person name="Bernard M."/>
            <person name="Noel B."/>
            <person name="Bento P."/>
            <person name="Da Silva C."/>
            <person name="Labadie K."/>
            <person name="Alberti A."/>
            <person name="Aury J.M."/>
            <person name="Louis A."/>
            <person name="Dehais P."/>
            <person name="Bardou P."/>
            <person name="Montfort J."/>
            <person name="Klopp C."/>
            <person name="Cabau C."/>
            <person name="Gaspin C."/>
            <person name="Thorgaard G.H."/>
            <person name="Boussaha M."/>
            <person name="Quillet E."/>
            <person name="Guyomard R."/>
            <person name="Galiana D."/>
            <person name="Bobe J."/>
            <person name="Volff J.N."/>
            <person name="Genet C."/>
            <person name="Wincker P."/>
            <person name="Jaillon O."/>
            <person name="Roest Crollius H."/>
            <person name="Guiguen Y."/>
        </authorList>
    </citation>
    <scope>NUCLEOTIDE SEQUENCE [LARGE SCALE GENOMIC DNA]</scope>
</reference>
<dbReference type="Proteomes" id="UP000193380">
    <property type="component" value="Unassembled WGS sequence"/>
</dbReference>
<dbReference type="InterPro" id="IPR036034">
    <property type="entry name" value="PDZ_sf"/>
</dbReference>
<accession>A0A060Y277</accession>
<dbReference type="GO" id="GO:0016010">
    <property type="term" value="C:dystrophin-associated glycoprotein complex"/>
    <property type="evidence" value="ECO:0007669"/>
    <property type="project" value="TreeGrafter"/>
</dbReference>
<evidence type="ECO:0000313" key="1">
    <source>
        <dbReference type="EMBL" id="CDQ83260.1"/>
    </source>
</evidence>
<protein>
    <submittedName>
        <fullName evidence="1">Uncharacterized protein</fullName>
    </submittedName>
</protein>
<dbReference type="Gene3D" id="2.30.42.10">
    <property type="match status" value="1"/>
</dbReference>
<dbReference type="PaxDb" id="8022-A0A060Y277"/>
<dbReference type="SUPFAM" id="SSF50156">
    <property type="entry name" value="PDZ domain-like"/>
    <property type="match status" value="1"/>
</dbReference>
<dbReference type="AlphaFoldDB" id="A0A060Y277"/>
<organism evidence="1 2">
    <name type="scientific">Oncorhynchus mykiss</name>
    <name type="common">Rainbow trout</name>
    <name type="synonym">Salmo gairdneri</name>
    <dbReference type="NCBI Taxonomy" id="8022"/>
    <lineage>
        <taxon>Eukaryota</taxon>
        <taxon>Metazoa</taxon>
        <taxon>Chordata</taxon>
        <taxon>Craniata</taxon>
        <taxon>Vertebrata</taxon>
        <taxon>Euteleostomi</taxon>
        <taxon>Actinopterygii</taxon>
        <taxon>Neopterygii</taxon>
        <taxon>Teleostei</taxon>
        <taxon>Protacanthopterygii</taxon>
        <taxon>Salmoniformes</taxon>
        <taxon>Salmonidae</taxon>
        <taxon>Salmoninae</taxon>
        <taxon>Oncorhynchus</taxon>
    </lineage>
</organism>
<proteinExistence type="predicted"/>
<evidence type="ECO:0000313" key="2">
    <source>
        <dbReference type="Proteomes" id="UP000193380"/>
    </source>
</evidence>
<dbReference type="EMBL" id="FR906140">
    <property type="protein sequence ID" value="CDQ83260.1"/>
    <property type="molecule type" value="Genomic_DNA"/>
</dbReference>
<dbReference type="PANTHER" id="PTHR10554:SF3">
    <property type="entry name" value="GAMMA-2-SYNTROPHIN"/>
    <property type="match status" value="1"/>
</dbReference>
<dbReference type="InterPro" id="IPR015482">
    <property type="entry name" value="Syntrophin"/>
</dbReference>
<dbReference type="STRING" id="8022.A0A060Y277"/>
<gene>
    <name evidence="1" type="ORF">GSONMT00000503001</name>
</gene>